<dbReference type="RefSeq" id="WP_245832538.1">
    <property type="nucleotide sequence ID" value="NZ_FUYQ01000007.1"/>
</dbReference>
<keyword evidence="2" id="KW-0805">Transcription regulation</keyword>
<reference evidence="8" key="1">
    <citation type="submission" date="2017-02" db="EMBL/GenBank/DDBJ databases">
        <authorList>
            <person name="Varghese N."/>
            <person name="Submissions S."/>
        </authorList>
    </citation>
    <scope>NUCLEOTIDE SEQUENCE [LARGE SCALE GENOMIC DNA]</scope>
    <source>
        <strain evidence="8">DSM 24967</strain>
    </source>
</reference>
<dbReference type="SUPFAM" id="SSF88659">
    <property type="entry name" value="Sigma3 and sigma4 domains of RNA polymerase sigma factors"/>
    <property type="match status" value="1"/>
</dbReference>
<dbReference type="AlphaFoldDB" id="A0A1T5BFU9"/>
<gene>
    <name evidence="7" type="ORF">SAMN05660349_01237</name>
</gene>
<dbReference type="InterPro" id="IPR013249">
    <property type="entry name" value="RNA_pol_sigma70_r4_t2"/>
</dbReference>
<keyword evidence="8" id="KW-1185">Reference proteome</keyword>
<accession>A0A1T5BFU9</accession>
<sequence>MEKFKDDIMCLVSSLAHSDSQIAFKSLYISYFGRLMRFVSIYVESTVVAEEIVSDTFLGIWENRKSLPEVSNFDAYIFSIARNKCISYYRSKQISTLNIDEIATDLFFHTETTPEEDYISKETIQHLNEAIDSLPEKCKVAFKLVREDKMKYKDAAKVLDISVKTLEAHMATAVRKLRDALNLEK</sequence>
<dbReference type="PANTHER" id="PTHR43133">
    <property type="entry name" value="RNA POLYMERASE ECF-TYPE SIGMA FACTO"/>
    <property type="match status" value="1"/>
</dbReference>
<evidence type="ECO:0000259" key="5">
    <source>
        <dbReference type="Pfam" id="PF04542"/>
    </source>
</evidence>
<dbReference type="NCBIfam" id="TIGR02985">
    <property type="entry name" value="Sig70_bacteroi1"/>
    <property type="match status" value="1"/>
</dbReference>
<protein>
    <submittedName>
        <fullName evidence="7">RNA polymerase sigma-70 factor, ECF subfamily</fullName>
    </submittedName>
</protein>
<evidence type="ECO:0000256" key="4">
    <source>
        <dbReference type="ARBA" id="ARBA00023163"/>
    </source>
</evidence>
<comment type="similarity">
    <text evidence="1">Belongs to the sigma-70 factor family. ECF subfamily.</text>
</comment>
<dbReference type="Proteomes" id="UP000190852">
    <property type="component" value="Unassembled WGS sequence"/>
</dbReference>
<evidence type="ECO:0000256" key="1">
    <source>
        <dbReference type="ARBA" id="ARBA00010641"/>
    </source>
</evidence>
<proteinExistence type="inferred from homology"/>
<dbReference type="Gene3D" id="1.10.10.10">
    <property type="entry name" value="Winged helix-like DNA-binding domain superfamily/Winged helix DNA-binding domain"/>
    <property type="match status" value="1"/>
</dbReference>
<feature type="domain" description="RNA polymerase sigma-70 region 2" evidence="5">
    <location>
        <begin position="27"/>
        <end position="93"/>
    </location>
</feature>
<evidence type="ECO:0000256" key="2">
    <source>
        <dbReference type="ARBA" id="ARBA00023015"/>
    </source>
</evidence>
<organism evidence="7 8">
    <name type="scientific">Parabacteroides chartae</name>
    <dbReference type="NCBI Taxonomy" id="1037355"/>
    <lineage>
        <taxon>Bacteria</taxon>
        <taxon>Pseudomonadati</taxon>
        <taxon>Bacteroidota</taxon>
        <taxon>Bacteroidia</taxon>
        <taxon>Bacteroidales</taxon>
        <taxon>Tannerellaceae</taxon>
        <taxon>Parabacteroides</taxon>
    </lineage>
</organism>
<dbReference type="Pfam" id="PF04542">
    <property type="entry name" value="Sigma70_r2"/>
    <property type="match status" value="1"/>
</dbReference>
<evidence type="ECO:0000313" key="7">
    <source>
        <dbReference type="EMBL" id="SKB45693.1"/>
    </source>
</evidence>
<dbReference type="InterPro" id="IPR036388">
    <property type="entry name" value="WH-like_DNA-bd_sf"/>
</dbReference>
<dbReference type="GO" id="GO:0016987">
    <property type="term" value="F:sigma factor activity"/>
    <property type="evidence" value="ECO:0007669"/>
    <property type="project" value="UniProtKB-KW"/>
</dbReference>
<dbReference type="GO" id="GO:0003677">
    <property type="term" value="F:DNA binding"/>
    <property type="evidence" value="ECO:0007669"/>
    <property type="project" value="InterPro"/>
</dbReference>
<dbReference type="InterPro" id="IPR007627">
    <property type="entry name" value="RNA_pol_sigma70_r2"/>
</dbReference>
<dbReference type="InterPro" id="IPR039425">
    <property type="entry name" value="RNA_pol_sigma-70-like"/>
</dbReference>
<feature type="domain" description="RNA polymerase sigma factor 70 region 4 type 2" evidence="6">
    <location>
        <begin position="127"/>
        <end position="177"/>
    </location>
</feature>
<name>A0A1T5BFU9_9BACT</name>
<dbReference type="EMBL" id="FUYQ01000007">
    <property type="protein sequence ID" value="SKB45693.1"/>
    <property type="molecule type" value="Genomic_DNA"/>
</dbReference>
<dbReference type="NCBIfam" id="TIGR02937">
    <property type="entry name" value="sigma70-ECF"/>
    <property type="match status" value="1"/>
</dbReference>
<dbReference type="GO" id="GO:0006352">
    <property type="term" value="P:DNA-templated transcription initiation"/>
    <property type="evidence" value="ECO:0007669"/>
    <property type="project" value="InterPro"/>
</dbReference>
<dbReference type="InterPro" id="IPR014327">
    <property type="entry name" value="RNA_pol_sigma70_bacteroid"/>
</dbReference>
<dbReference type="InterPro" id="IPR013324">
    <property type="entry name" value="RNA_pol_sigma_r3/r4-like"/>
</dbReference>
<dbReference type="Gene3D" id="1.10.1740.10">
    <property type="match status" value="1"/>
</dbReference>
<evidence type="ECO:0000259" key="6">
    <source>
        <dbReference type="Pfam" id="PF08281"/>
    </source>
</evidence>
<dbReference type="PANTHER" id="PTHR43133:SF46">
    <property type="entry name" value="RNA POLYMERASE SIGMA-70 FACTOR ECF SUBFAMILY"/>
    <property type="match status" value="1"/>
</dbReference>
<keyword evidence="4" id="KW-0804">Transcription</keyword>
<dbReference type="InterPro" id="IPR014284">
    <property type="entry name" value="RNA_pol_sigma-70_dom"/>
</dbReference>
<evidence type="ECO:0000313" key="8">
    <source>
        <dbReference type="Proteomes" id="UP000190852"/>
    </source>
</evidence>
<dbReference type="Pfam" id="PF08281">
    <property type="entry name" value="Sigma70_r4_2"/>
    <property type="match status" value="1"/>
</dbReference>
<dbReference type="SUPFAM" id="SSF88946">
    <property type="entry name" value="Sigma2 domain of RNA polymerase sigma factors"/>
    <property type="match status" value="1"/>
</dbReference>
<keyword evidence="3" id="KW-0731">Sigma factor</keyword>
<evidence type="ECO:0000256" key="3">
    <source>
        <dbReference type="ARBA" id="ARBA00023082"/>
    </source>
</evidence>
<dbReference type="InterPro" id="IPR013325">
    <property type="entry name" value="RNA_pol_sigma_r2"/>
</dbReference>